<protein>
    <submittedName>
        <fullName evidence="6">EfeM/EfeO family lipoprotein</fullName>
    </submittedName>
</protein>
<sequence>MRLPALAAGAALLLAVAGDGAGPAPKAPPAPAIEAGASRCGTGRVPLRPGPQVLPLRNDGGTSTNVTLIDPRTGAIYAELEGMGPGTVRSLRVTLGPGSYAFRCAQDGPGDPVTGPVTRITGTGGGGTPGIVPVSENDLYASARAYQTYVSTGLGRLVARTDALRSAVDDGDLGAARAAWTPAHLAYERLGAAYGTFGDFDGRIDGRPAGLPGGVHDAGFTGFHRVEYGLWHGESASSLAGATDRLARDVRALRSAWPDERVEPADLPLRAHEILENTLQFQLTGEADQGSGTTLRTAAANLEGTRELVDLLRPLLRPRYAGLAGVDASMDRMAALLKGRSSVGALSRADRERLNGAAGELLERLAPIATICAPRRRPQGAE</sequence>
<dbReference type="InterPro" id="IPR050894">
    <property type="entry name" value="EfeM/EfeO_iron_uptake"/>
</dbReference>
<dbReference type="CDD" id="cd14656">
    <property type="entry name" value="Imelysin-like_EfeO"/>
    <property type="match status" value="1"/>
</dbReference>
<dbReference type="Gene3D" id="1.20.1420.20">
    <property type="entry name" value="M75 peptidase, HXXE motif"/>
    <property type="match status" value="1"/>
</dbReference>
<evidence type="ECO:0000256" key="1">
    <source>
        <dbReference type="ARBA" id="ARBA00004196"/>
    </source>
</evidence>
<keyword evidence="6" id="KW-0449">Lipoprotein</keyword>
<name>A0ABN0W5J9_9ACTN</name>
<reference evidence="6 7" key="1">
    <citation type="journal article" date="2019" name="Int. J. Syst. Evol. Microbiol.">
        <title>The Global Catalogue of Microorganisms (GCM) 10K type strain sequencing project: providing services to taxonomists for standard genome sequencing and annotation.</title>
        <authorList>
            <consortium name="The Broad Institute Genomics Platform"/>
            <consortium name="The Broad Institute Genome Sequencing Center for Infectious Disease"/>
            <person name="Wu L."/>
            <person name="Ma J."/>
        </authorList>
    </citation>
    <scope>NUCLEOTIDE SEQUENCE [LARGE SCALE GENOMIC DNA]</scope>
    <source>
        <strain evidence="6 7">JCM 3146</strain>
    </source>
</reference>
<dbReference type="PANTHER" id="PTHR39192">
    <property type="entry name" value="IRON UPTAKE SYSTEM COMPONENT EFEO"/>
    <property type="match status" value="1"/>
</dbReference>
<keyword evidence="7" id="KW-1185">Reference proteome</keyword>
<dbReference type="PANTHER" id="PTHR39192:SF1">
    <property type="entry name" value="IRON UPTAKE SYSTEM COMPONENT EFEO"/>
    <property type="match status" value="1"/>
</dbReference>
<dbReference type="Pfam" id="PF09375">
    <property type="entry name" value="Peptidase_M75"/>
    <property type="match status" value="1"/>
</dbReference>
<dbReference type="Proteomes" id="UP001501822">
    <property type="component" value="Unassembled WGS sequence"/>
</dbReference>
<accession>A0ABN0W5J9</accession>
<comment type="caution">
    <text evidence="6">The sequence shown here is derived from an EMBL/GenBank/DDBJ whole genome shotgun (WGS) entry which is preliminary data.</text>
</comment>
<evidence type="ECO:0000256" key="2">
    <source>
        <dbReference type="ARBA" id="ARBA00005989"/>
    </source>
</evidence>
<dbReference type="InterPro" id="IPR018976">
    <property type="entry name" value="Imelysin-like"/>
</dbReference>
<evidence type="ECO:0000313" key="7">
    <source>
        <dbReference type="Proteomes" id="UP001501822"/>
    </source>
</evidence>
<organism evidence="6 7">
    <name type="scientific">Actinoallomurus spadix</name>
    <dbReference type="NCBI Taxonomy" id="79912"/>
    <lineage>
        <taxon>Bacteria</taxon>
        <taxon>Bacillati</taxon>
        <taxon>Actinomycetota</taxon>
        <taxon>Actinomycetes</taxon>
        <taxon>Streptosporangiales</taxon>
        <taxon>Thermomonosporaceae</taxon>
        <taxon>Actinoallomurus</taxon>
    </lineage>
</organism>
<keyword evidence="3 4" id="KW-0732">Signal</keyword>
<dbReference type="EMBL" id="BAAABM010000009">
    <property type="protein sequence ID" value="GAA0325642.1"/>
    <property type="molecule type" value="Genomic_DNA"/>
</dbReference>
<evidence type="ECO:0000259" key="5">
    <source>
        <dbReference type="Pfam" id="PF09375"/>
    </source>
</evidence>
<feature type="domain" description="Imelysin-like" evidence="5">
    <location>
        <begin position="145"/>
        <end position="339"/>
    </location>
</feature>
<evidence type="ECO:0000256" key="4">
    <source>
        <dbReference type="SAM" id="SignalP"/>
    </source>
</evidence>
<dbReference type="InterPro" id="IPR034981">
    <property type="entry name" value="Imelysin-like_EfeO/Algp7"/>
</dbReference>
<comment type="similarity">
    <text evidence="2">Belongs to the EfeM/EfeO family.</text>
</comment>
<comment type="subcellular location">
    <subcellularLocation>
        <location evidence="1">Cell envelope</location>
    </subcellularLocation>
</comment>
<feature type="chain" id="PRO_5045516029" evidence="4">
    <location>
        <begin position="22"/>
        <end position="382"/>
    </location>
</feature>
<dbReference type="InterPro" id="IPR038352">
    <property type="entry name" value="Imelysin_sf"/>
</dbReference>
<evidence type="ECO:0000313" key="6">
    <source>
        <dbReference type="EMBL" id="GAA0325642.1"/>
    </source>
</evidence>
<evidence type="ECO:0000256" key="3">
    <source>
        <dbReference type="ARBA" id="ARBA00022729"/>
    </source>
</evidence>
<feature type="signal peptide" evidence="4">
    <location>
        <begin position="1"/>
        <end position="21"/>
    </location>
</feature>
<proteinExistence type="inferred from homology"/>
<gene>
    <name evidence="6" type="ORF">GCM10010151_14450</name>
</gene>
<dbReference type="RefSeq" id="WP_252800379.1">
    <property type="nucleotide sequence ID" value="NZ_BAAABM010000009.1"/>
</dbReference>